<feature type="active site" evidence="1">
    <location>
        <position position="334"/>
    </location>
</feature>
<protein>
    <submittedName>
        <fullName evidence="4">Cell filamentation protein Fic</fullName>
    </submittedName>
</protein>
<dbReference type="InterPro" id="IPR003812">
    <property type="entry name" value="Fido"/>
</dbReference>
<dbReference type="Proteomes" id="UP000321595">
    <property type="component" value="Chromosome"/>
</dbReference>
<feature type="binding site" evidence="2">
    <location>
        <begin position="338"/>
        <end position="345"/>
    </location>
    <ligand>
        <name>ATP</name>
        <dbReference type="ChEBI" id="CHEBI:30616"/>
    </ligand>
</feature>
<evidence type="ECO:0000313" key="5">
    <source>
        <dbReference type="Proteomes" id="UP000321595"/>
    </source>
</evidence>
<reference evidence="4 5" key="1">
    <citation type="submission" date="2019-08" db="EMBL/GenBank/DDBJ databases">
        <authorList>
            <person name="Liang Q."/>
        </authorList>
    </citation>
    <scope>NUCLEOTIDE SEQUENCE [LARGE SCALE GENOMIC DNA]</scope>
    <source>
        <strain evidence="4 5">V1718</strain>
    </source>
</reference>
<dbReference type="AlphaFoldDB" id="A0A5B8XXH5"/>
<evidence type="ECO:0000259" key="3">
    <source>
        <dbReference type="PROSITE" id="PS51459"/>
    </source>
</evidence>
<dbReference type="EMBL" id="CP042467">
    <property type="protein sequence ID" value="QED28159.1"/>
    <property type="molecule type" value="Genomic_DNA"/>
</dbReference>
<organism evidence="4 5">
    <name type="scientific">Microvenator marinus</name>
    <dbReference type="NCBI Taxonomy" id="2600177"/>
    <lineage>
        <taxon>Bacteria</taxon>
        <taxon>Deltaproteobacteria</taxon>
        <taxon>Bradymonadales</taxon>
        <taxon>Microvenatoraceae</taxon>
        <taxon>Microvenator</taxon>
    </lineage>
</organism>
<keyword evidence="2" id="KW-0547">Nucleotide-binding</keyword>
<accession>A0A5B8XXH5</accession>
<gene>
    <name evidence="4" type="ORF">FRD01_13145</name>
</gene>
<evidence type="ECO:0000313" key="4">
    <source>
        <dbReference type="EMBL" id="QED28159.1"/>
    </source>
</evidence>
<dbReference type="InterPro" id="IPR036597">
    <property type="entry name" value="Fido-like_dom_sf"/>
</dbReference>
<dbReference type="PROSITE" id="PS51459">
    <property type="entry name" value="FIDO"/>
    <property type="match status" value="1"/>
</dbReference>
<sequence length="429" mass="48435">MRHPGAVISHRSSLEMRPTGGTLFLTGSYDATESIHGLTIRLIRGPGPLDSDMPFLDGYRSSNTRALIENLTPTRTHDVSKVLPREEIEHRLVMVFDEEGRRGLIKLRKSAEALADIPEFETGAQNLIELIGTLLGTRKAELESRIAKARIAARPFDGACVQLFELLVAELQKTEWLAVSRQTPPLLKHERQALAFIDTYFSNYIEGTQFLLEEAQSIVFDGQIPTHRPQDAHDIVGTYQLLVDETEMKTSLSNFDQLEDLEALLVRRHHTILNGRHEKNPGKFKQHRNRAGNTEFVAPELVQGTLEKGLTILRELETPFQRAAFAMFMITQIHPFDDGNGRLARATMNAELNASGEAHIIIATAYREDYLGALRRLSRNKDPVTYLRMLSRAHEYTSRLDFADFDALVDTLRRTNAFDDSGARILKLP</sequence>
<dbReference type="OrthoDB" id="9813719at2"/>
<dbReference type="SUPFAM" id="SSF140931">
    <property type="entry name" value="Fic-like"/>
    <property type="match status" value="1"/>
</dbReference>
<feature type="domain" description="Fido" evidence="3">
    <location>
        <begin position="261"/>
        <end position="392"/>
    </location>
</feature>
<proteinExistence type="predicted"/>
<dbReference type="GO" id="GO:0005524">
    <property type="term" value="F:ATP binding"/>
    <property type="evidence" value="ECO:0007669"/>
    <property type="project" value="UniProtKB-KW"/>
</dbReference>
<dbReference type="InterPro" id="IPR040198">
    <property type="entry name" value="Fido_containing"/>
</dbReference>
<evidence type="ECO:0000256" key="2">
    <source>
        <dbReference type="PIRSR" id="PIRSR640198-2"/>
    </source>
</evidence>
<name>A0A5B8XXH5_9DELT</name>
<keyword evidence="5" id="KW-1185">Reference proteome</keyword>
<dbReference type="KEGG" id="bbae:FRD01_13145"/>
<keyword evidence="2" id="KW-0067">ATP-binding</keyword>
<dbReference type="PANTHER" id="PTHR13504">
    <property type="entry name" value="FIDO DOMAIN-CONTAINING PROTEIN DDB_G0283145"/>
    <property type="match status" value="1"/>
</dbReference>
<dbReference type="Gene3D" id="1.10.3290.10">
    <property type="entry name" value="Fido-like domain"/>
    <property type="match status" value="1"/>
</dbReference>
<dbReference type="Pfam" id="PF02661">
    <property type="entry name" value="Fic"/>
    <property type="match status" value="1"/>
</dbReference>
<evidence type="ECO:0000256" key="1">
    <source>
        <dbReference type="PIRSR" id="PIRSR640198-1"/>
    </source>
</evidence>
<dbReference type="PANTHER" id="PTHR13504:SF38">
    <property type="entry name" value="FIDO DOMAIN-CONTAINING PROTEIN"/>
    <property type="match status" value="1"/>
</dbReference>